<dbReference type="HOGENOM" id="CLU_2350086_0_0_1"/>
<dbReference type="Gramene" id="OBART06G06380.1">
    <property type="protein sequence ID" value="OBART06G06380.1"/>
    <property type="gene ID" value="OBART06G06380"/>
</dbReference>
<dbReference type="EnsemblPlants" id="OBART06G06380.1">
    <property type="protein sequence ID" value="OBART06G06380.1"/>
    <property type="gene ID" value="OBART06G06380"/>
</dbReference>
<organism evidence="1">
    <name type="scientific">Oryza barthii</name>
    <dbReference type="NCBI Taxonomy" id="65489"/>
    <lineage>
        <taxon>Eukaryota</taxon>
        <taxon>Viridiplantae</taxon>
        <taxon>Streptophyta</taxon>
        <taxon>Embryophyta</taxon>
        <taxon>Tracheophyta</taxon>
        <taxon>Spermatophyta</taxon>
        <taxon>Magnoliopsida</taxon>
        <taxon>Liliopsida</taxon>
        <taxon>Poales</taxon>
        <taxon>Poaceae</taxon>
        <taxon>BOP clade</taxon>
        <taxon>Oryzoideae</taxon>
        <taxon>Oryzeae</taxon>
        <taxon>Oryzinae</taxon>
        <taxon>Oryza</taxon>
    </lineage>
</organism>
<keyword evidence="2" id="KW-1185">Reference proteome</keyword>
<name>A0A0D3GDW0_9ORYZ</name>
<protein>
    <submittedName>
        <fullName evidence="1">Uncharacterized protein</fullName>
    </submittedName>
</protein>
<reference evidence="1" key="2">
    <citation type="submission" date="2015-03" db="UniProtKB">
        <authorList>
            <consortium name="EnsemblPlants"/>
        </authorList>
    </citation>
    <scope>IDENTIFICATION</scope>
</reference>
<accession>A0A0D3GDW0</accession>
<sequence length="97" mass="10742">MEDGAVSSNEMDSRRILSIFPGQFKQEEKRAKFKRNLQKLAAPSTSGSVRRRAGTEDACIAAVAQVEGVRRHGRPVVVTQQHIHFVSRRLGQVGTGR</sequence>
<evidence type="ECO:0000313" key="2">
    <source>
        <dbReference type="Proteomes" id="UP000026960"/>
    </source>
</evidence>
<evidence type="ECO:0000313" key="1">
    <source>
        <dbReference type="EnsemblPlants" id="OBART06G06380.1"/>
    </source>
</evidence>
<reference evidence="1" key="1">
    <citation type="journal article" date="2009" name="Rice">
        <title>De Novo Next Generation Sequencing of Plant Genomes.</title>
        <authorList>
            <person name="Rounsley S."/>
            <person name="Marri P.R."/>
            <person name="Yu Y."/>
            <person name="He R."/>
            <person name="Sisneros N."/>
            <person name="Goicoechea J.L."/>
            <person name="Lee S.J."/>
            <person name="Angelova A."/>
            <person name="Kudrna D."/>
            <person name="Luo M."/>
            <person name="Affourtit J."/>
            <person name="Desany B."/>
            <person name="Knight J."/>
            <person name="Niazi F."/>
            <person name="Egholm M."/>
            <person name="Wing R.A."/>
        </authorList>
    </citation>
    <scope>NUCLEOTIDE SEQUENCE [LARGE SCALE GENOMIC DNA]</scope>
    <source>
        <strain evidence="1">cv. IRGC 105608</strain>
    </source>
</reference>
<dbReference type="Proteomes" id="UP000026960">
    <property type="component" value="Chromosome 6"/>
</dbReference>
<dbReference type="PaxDb" id="65489-OBART06G06380.1"/>
<proteinExistence type="predicted"/>
<dbReference type="AlphaFoldDB" id="A0A0D3GDW0"/>